<proteinExistence type="predicted"/>
<keyword evidence="11" id="KW-1185">Reference proteome</keyword>
<evidence type="ECO:0000256" key="6">
    <source>
        <dbReference type="ARBA" id="ARBA00023163"/>
    </source>
</evidence>
<sequence length="1022" mass="110512">MQQEFAKDKQAKKKNVKTWSEAAKLVFEMHPQTPKSHNDILDEIQVTGVKDVSGSGSLVYLNAALRAQSRGPGAVFYRMSGSNSVFGLKSEIPEGTVLVEVEEDMREEPEFEETNGSKVQSPIGQKVLCIRIPPSYTKPSSSCPTLKPVDTGAPVIETQDKGDLKNGVGVLLGSDDSFDKNITNNERTTNVTEKTKVVNGDFENYLEPQENLVSKDENESDLGLSTSIQSPLSSLIGSPSQGKISQSHSQRAIKHALRQQQKRRKRNTTVASSCSPTPSISHIVMKHLSPLPGSLVERLSVNVVTGCNVGTLNSLEDSRDTETNSVSDGEKKDLSPTYSKPQTMREFLASIPGLSLKPRKCSNKKLSIAAQIAQTKKGCIDVETPDSILVNINLKALINKHTFASLPSLYQYRLVQLLPSVDRVIGSDYSVRLSALALSNEFFARACQDWQKRLAEGEFTPENQQKMKVEVEKEKGKLDPWKLKYFEPVWGKKNIPDISDQRKISSFRMGTSSTNKHVPTIKIKPVVKKNRLVPVIIKHRSPGGVTPTGLTTSLQNKVTPPKEVANGPSPLKRPTKMPSETEASPVKKQKTCILPIAPKPIATLVSIPSEEHTVSASQAVFITTLSCTEENSQSVLPQQVPIMTISHSPKFSLGTTAADSIMSLVPPLTIHSIPVVQPVNNVATTRSIVEHGPVNLERSYQICQAVLESSRNRSHFFSSGNGQIKARPGLAPVKTRSLSCPATMTSIMSSAFGMNSVALTSLVNTSLASTLIVGTPLLRPSVHYVLNETPSPPSQSSSILTACLPLATQTFTVSLSPSPTYSANNLPLCTTLTTETSSSVVTPTPVETVVRLVSEGVSQTVDTSNTQEDDTGTVLTVPMDIESDEEHSSVVVVNGSADPDVASTPEQVILLTNDMSFDSGSSTNPATLLIESDDGTIEGLLDENCKVSDAKNPRALLMTEDFDNNSAVVLSSNLINGLGTCTHMEKVDSRNDVGTLVHPPANGIYNQLPHHDDISSLLDTCF</sequence>
<evidence type="ECO:0000256" key="1">
    <source>
        <dbReference type="ARBA" id="ARBA00004123"/>
    </source>
</evidence>
<feature type="compositionally biased region" description="Polar residues" evidence="8">
    <location>
        <begin position="230"/>
        <end position="250"/>
    </location>
</feature>
<feature type="compositionally biased region" description="Polar residues" evidence="8">
    <location>
        <begin position="268"/>
        <end position="277"/>
    </location>
</feature>
<evidence type="ECO:0000256" key="2">
    <source>
        <dbReference type="ARBA" id="ARBA00022723"/>
    </source>
</evidence>
<reference evidence="12" key="1">
    <citation type="submission" date="2025-08" db="UniProtKB">
        <authorList>
            <consortium name="RefSeq"/>
        </authorList>
    </citation>
    <scope>IDENTIFICATION</scope>
    <source>
        <tissue evidence="12">Muscle</tissue>
    </source>
</reference>
<evidence type="ECO:0000256" key="8">
    <source>
        <dbReference type="SAM" id="MobiDB-lite"/>
    </source>
</evidence>
<dbReference type="PANTHER" id="PTHR13578">
    <property type="entry name" value="ADDITIONAL SEX COMBS LIKE PROTEIN ASXL"/>
    <property type="match status" value="1"/>
</dbReference>
<keyword evidence="2" id="KW-0479">Metal-binding</keyword>
<feature type="region of interest" description="Disordered" evidence="8">
    <location>
        <begin position="312"/>
        <end position="338"/>
    </location>
</feature>
<accession>A0ABM1T6X3</accession>
<feature type="compositionally biased region" description="Basic residues" evidence="8">
    <location>
        <begin position="251"/>
        <end position="267"/>
    </location>
</feature>
<gene>
    <name evidence="12" type="primary">LOC106467734</name>
</gene>
<dbReference type="PROSITE" id="PS51916">
    <property type="entry name" value="DEUBAD"/>
    <property type="match status" value="1"/>
</dbReference>
<dbReference type="InterPro" id="IPR007759">
    <property type="entry name" value="Asxl_HARE-HTH"/>
</dbReference>
<dbReference type="PANTHER" id="PTHR13578:SF20">
    <property type="entry name" value="POLYCOMB PROTEIN ASX"/>
    <property type="match status" value="1"/>
</dbReference>
<evidence type="ECO:0000256" key="7">
    <source>
        <dbReference type="ARBA" id="ARBA00023242"/>
    </source>
</evidence>
<feature type="region of interest" description="Disordered" evidence="8">
    <location>
        <begin position="230"/>
        <end position="277"/>
    </location>
</feature>
<keyword evidence="5" id="KW-0805">Transcription regulation</keyword>
<organism evidence="11 12">
    <name type="scientific">Limulus polyphemus</name>
    <name type="common">Atlantic horseshoe crab</name>
    <dbReference type="NCBI Taxonomy" id="6850"/>
    <lineage>
        <taxon>Eukaryota</taxon>
        <taxon>Metazoa</taxon>
        <taxon>Ecdysozoa</taxon>
        <taxon>Arthropoda</taxon>
        <taxon>Chelicerata</taxon>
        <taxon>Merostomata</taxon>
        <taxon>Xiphosura</taxon>
        <taxon>Limulidae</taxon>
        <taxon>Limulus</taxon>
    </lineage>
</organism>
<feature type="compositionally biased region" description="Polar residues" evidence="8">
    <location>
        <begin position="548"/>
        <end position="558"/>
    </location>
</feature>
<dbReference type="InterPro" id="IPR024811">
    <property type="entry name" value="ASX/ASX-like"/>
</dbReference>
<evidence type="ECO:0000259" key="10">
    <source>
        <dbReference type="PROSITE" id="PS51916"/>
    </source>
</evidence>
<dbReference type="Proteomes" id="UP000694941">
    <property type="component" value="Unplaced"/>
</dbReference>
<dbReference type="GeneID" id="106467734"/>
<evidence type="ECO:0000313" key="12">
    <source>
        <dbReference type="RefSeq" id="XP_022251629.1"/>
    </source>
</evidence>
<keyword evidence="6" id="KW-0804">Transcription</keyword>
<dbReference type="PROSITE" id="PS51913">
    <property type="entry name" value="HTH_HARE"/>
    <property type="match status" value="1"/>
</dbReference>
<feature type="compositionally biased region" description="Basic and acidic residues" evidence="8">
    <location>
        <begin position="316"/>
        <end position="334"/>
    </location>
</feature>
<evidence type="ECO:0000256" key="4">
    <source>
        <dbReference type="ARBA" id="ARBA00022833"/>
    </source>
</evidence>
<feature type="domain" description="DEUBAD" evidence="10">
    <location>
        <begin position="385"/>
        <end position="495"/>
    </location>
</feature>
<dbReference type="InterPro" id="IPR028020">
    <property type="entry name" value="ASX_DEUBAD_dom"/>
</dbReference>
<evidence type="ECO:0000256" key="3">
    <source>
        <dbReference type="ARBA" id="ARBA00022771"/>
    </source>
</evidence>
<keyword evidence="4" id="KW-0862">Zinc</keyword>
<feature type="domain" description="HTH HARE-type" evidence="9">
    <location>
        <begin position="17"/>
        <end position="91"/>
    </location>
</feature>
<protein>
    <submittedName>
        <fullName evidence="12">Polycomb group protein ASXL3 isoform X1</fullName>
    </submittedName>
</protein>
<feature type="region of interest" description="Disordered" evidence="8">
    <location>
        <begin position="539"/>
        <end position="587"/>
    </location>
</feature>
<name>A0ABM1T6X3_LIMPO</name>
<comment type="subcellular location">
    <subcellularLocation>
        <location evidence="1">Nucleus</location>
    </subcellularLocation>
</comment>
<dbReference type="Pfam" id="PF13919">
    <property type="entry name" value="ASXH"/>
    <property type="match status" value="1"/>
</dbReference>
<dbReference type="RefSeq" id="XP_022251629.1">
    <property type="nucleotide sequence ID" value="XM_022395921.1"/>
</dbReference>
<evidence type="ECO:0000259" key="9">
    <source>
        <dbReference type="PROSITE" id="PS51913"/>
    </source>
</evidence>
<evidence type="ECO:0000256" key="5">
    <source>
        <dbReference type="ARBA" id="ARBA00023015"/>
    </source>
</evidence>
<keyword evidence="3" id="KW-0863">Zinc-finger</keyword>
<keyword evidence="7" id="KW-0539">Nucleus</keyword>
<evidence type="ECO:0000313" key="11">
    <source>
        <dbReference type="Proteomes" id="UP000694941"/>
    </source>
</evidence>
<dbReference type="InterPro" id="IPR044867">
    <property type="entry name" value="DEUBAD_dom"/>
</dbReference>